<evidence type="ECO:0000313" key="3">
    <source>
        <dbReference type="Proteomes" id="UP000305267"/>
    </source>
</evidence>
<feature type="region of interest" description="Disordered" evidence="1">
    <location>
        <begin position="43"/>
        <end position="67"/>
    </location>
</feature>
<accession>A0A5C4LNU5</accession>
<keyword evidence="3" id="KW-1185">Reference proteome</keyword>
<reference evidence="2 3" key="1">
    <citation type="submission" date="2019-06" db="EMBL/GenBank/DDBJ databases">
        <title>Genome of Methylobacterium sp. 17Sr1-39.</title>
        <authorList>
            <person name="Seo T."/>
        </authorList>
    </citation>
    <scope>NUCLEOTIDE SEQUENCE [LARGE SCALE GENOMIC DNA]</scope>
    <source>
        <strain evidence="2 3">17Sr1-39</strain>
    </source>
</reference>
<gene>
    <name evidence="2" type="ORF">FF100_03955</name>
</gene>
<proteinExistence type="predicted"/>
<dbReference type="EMBL" id="VDDA01000001">
    <property type="protein sequence ID" value="TNC16409.1"/>
    <property type="molecule type" value="Genomic_DNA"/>
</dbReference>
<dbReference type="SUPFAM" id="SSF47598">
    <property type="entry name" value="Ribbon-helix-helix"/>
    <property type="match status" value="1"/>
</dbReference>
<protein>
    <submittedName>
        <fullName evidence="2">Ribbon-helix-helix protein, CopG family</fullName>
    </submittedName>
</protein>
<organism evidence="2 3">
    <name type="scientific">Methylobacterium terricola</name>
    <dbReference type="NCBI Taxonomy" id="2583531"/>
    <lineage>
        <taxon>Bacteria</taxon>
        <taxon>Pseudomonadati</taxon>
        <taxon>Pseudomonadota</taxon>
        <taxon>Alphaproteobacteria</taxon>
        <taxon>Hyphomicrobiales</taxon>
        <taxon>Methylobacteriaceae</taxon>
        <taxon>Methylobacterium</taxon>
    </lineage>
</organism>
<evidence type="ECO:0000256" key="1">
    <source>
        <dbReference type="SAM" id="MobiDB-lite"/>
    </source>
</evidence>
<sequence>MARCRLPAHIYIRVDRDLRTALNESAQASGENVSAFARRALRAALSSPSDPDGPSPAGPAAAMRRAA</sequence>
<dbReference type="GO" id="GO:0006355">
    <property type="term" value="P:regulation of DNA-templated transcription"/>
    <property type="evidence" value="ECO:0007669"/>
    <property type="project" value="InterPro"/>
</dbReference>
<dbReference type="AlphaFoldDB" id="A0A5C4LNU5"/>
<dbReference type="Proteomes" id="UP000305267">
    <property type="component" value="Unassembled WGS sequence"/>
</dbReference>
<evidence type="ECO:0000313" key="2">
    <source>
        <dbReference type="EMBL" id="TNC16409.1"/>
    </source>
</evidence>
<comment type="caution">
    <text evidence="2">The sequence shown here is derived from an EMBL/GenBank/DDBJ whole genome shotgun (WGS) entry which is preliminary data.</text>
</comment>
<feature type="compositionally biased region" description="Low complexity" evidence="1">
    <location>
        <begin position="58"/>
        <end position="67"/>
    </location>
</feature>
<name>A0A5C4LNU5_9HYPH</name>
<dbReference type="InterPro" id="IPR010985">
    <property type="entry name" value="Ribbon_hlx_hlx"/>
</dbReference>